<evidence type="ECO:0000313" key="18">
    <source>
        <dbReference type="Proteomes" id="UP000243525"/>
    </source>
</evidence>
<evidence type="ECO:0000256" key="9">
    <source>
        <dbReference type="ARBA" id="ARBA00031719"/>
    </source>
</evidence>
<evidence type="ECO:0000256" key="2">
    <source>
        <dbReference type="ARBA" id="ARBA00012473"/>
    </source>
</evidence>
<evidence type="ECO:0000256" key="12">
    <source>
        <dbReference type="HAMAP-Rule" id="MF_00309"/>
    </source>
</evidence>
<dbReference type="HAMAP" id="MF_00309">
    <property type="entry name" value="ATP_synth_A_arch"/>
    <property type="match status" value="1"/>
</dbReference>
<evidence type="ECO:0000259" key="15">
    <source>
        <dbReference type="Pfam" id="PF16886"/>
    </source>
</evidence>
<feature type="binding site" evidence="12">
    <location>
        <begin position="235"/>
        <end position="242"/>
    </location>
    <ligand>
        <name>ATP</name>
        <dbReference type="ChEBI" id="CHEBI:30616"/>
    </ligand>
</feature>
<dbReference type="AlphaFoldDB" id="A0A2T5C0S2"/>
<dbReference type="PROSITE" id="PS00152">
    <property type="entry name" value="ATPASE_ALPHA_BETA"/>
    <property type="match status" value="1"/>
</dbReference>
<dbReference type="GO" id="GO:0046933">
    <property type="term" value="F:proton-transporting ATP synthase activity, rotational mechanism"/>
    <property type="evidence" value="ECO:0007669"/>
    <property type="project" value="UniProtKB-UniRule"/>
</dbReference>
<dbReference type="Pfam" id="PF00006">
    <property type="entry name" value="ATP-synt_ab"/>
    <property type="match status" value="1"/>
</dbReference>
<dbReference type="GO" id="GO:0046961">
    <property type="term" value="F:proton-transporting ATPase activity, rotational mechanism"/>
    <property type="evidence" value="ECO:0007669"/>
    <property type="project" value="InterPro"/>
</dbReference>
<feature type="domain" description="ATPase F1/V1/A1 complex alpha/beta subunit N-terminal" evidence="14">
    <location>
        <begin position="9"/>
        <end position="71"/>
    </location>
</feature>
<keyword evidence="6 12" id="KW-0067">ATP-binding</keyword>
<dbReference type="Gene3D" id="2.30.30.650">
    <property type="match status" value="1"/>
</dbReference>
<dbReference type="CDD" id="cd01426">
    <property type="entry name" value="ATP-synt_F1_V1_A1_AB_FliI_N"/>
    <property type="match status" value="1"/>
</dbReference>
<dbReference type="Gene3D" id="3.40.50.300">
    <property type="entry name" value="P-loop containing nucleotide triphosphate hydrolases"/>
    <property type="match status" value="1"/>
</dbReference>
<dbReference type="InterPro" id="IPR024034">
    <property type="entry name" value="ATPase_F1/V1_b/a_C"/>
</dbReference>
<comment type="similarity">
    <text evidence="1 12">Belongs to the ATPase alpha/beta chains family.</text>
</comment>
<keyword evidence="18" id="KW-1185">Reference proteome</keyword>
<feature type="domain" description="ATPsynthase alpha/beta subunit barrel-sandwich" evidence="15">
    <location>
        <begin position="110"/>
        <end position="196"/>
    </location>
</feature>
<protein>
    <recommendedName>
        <fullName evidence="3 12">V-type ATP synthase alpha chain</fullName>
        <ecNumber evidence="2 12">7.1.2.2</ecNumber>
    </recommendedName>
    <alternativeName>
        <fullName evidence="9 12">V-ATPase subunit A</fullName>
    </alternativeName>
</protein>
<evidence type="ECO:0000256" key="5">
    <source>
        <dbReference type="ARBA" id="ARBA00022741"/>
    </source>
</evidence>
<name>A0A2T5C0S2_9BACT</name>
<dbReference type="Pfam" id="PF16886">
    <property type="entry name" value="ATP-synt_ab_Xtn"/>
    <property type="match status" value="1"/>
</dbReference>
<evidence type="ECO:0000313" key="17">
    <source>
        <dbReference type="EMBL" id="PTN08206.1"/>
    </source>
</evidence>
<evidence type="ECO:0000256" key="10">
    <source>
        <dbReference type="ARBA" id="ARBA00048383"/>
    </source>
</evidence>
<keyword evidence="12" id="KW-0375">Hydrogen ion transport</keyword>
<evidence type="ECO:0000259" key="13">
    <source>
        <dbReference type="Pfam" id="PF00006"/>
    </source>
</evidence>
<evidence type="ECO:0000256" key="11">
    <source>
        <dbReference type="ARBA" id="ARBA00054855"/>
    </source>
</evidence>
<keyword evidence="5 12" id="KW-0547">Nucleotide-binding</keyword>
<dbReference type="Pfam" id="PF02874">
    <property type="entry name" value="ATP-synt_ab_N"/>
    <property type="match status" value="1"/>
</dbReference>
<dbReference type="NCBIfam" id="NF003220">
    <property type="entry name" value="PRK04192.1"/>
    <property type="match status" value="1"/>
</dbReference>
<feature type="domain" description="ATPase F1/V1/A1 complex alpha/beta subunit nucleotide-binding" evidence="13">
    <location>
        <begin position="215"/>
        <end position="436"/>
    </location>
</feature>
<feature type="domain" description="ATP synthase A/B type C-terminal" evidence="16">
    <location>
        <begin position="448"/>
        <end position="527"/>
    </location>
</feature>
<dbReference type="OrthoDB" id="9803053at2"/>
<dbReference type="SUPFAM" id="SSF52540">
    <property type="entry name" value="P-loop containing nucleoside triphosphate hydrolases"/>
    <property type="match status" value="1"/>
</dbReference>
<dbReference type="EMBL" id="QAAD01000010">
    <property type="protein sequence ID" value="PTN08206.1"/>
    <property type="molecule type" value="Genomic_DNA"/>
</dbReference>
<dbReference type="Proteomes" id="UP000243525">
    <property type="component" value="Unassembled WGS sequence"/>
</dbReference>
<comment type="catalytic activity">
    <reaction evidence="10 12">
        <text>ATP + H2O + 4 H(+)(in) = ADP + phosphate + 5 H(+)(out)</text>
        <dbReference type="Rhea" id="RHEA:57720"/>
        <dbReference type="ChEBI" id="CHEBI:15377"/>
        <dbReference type="ChEBI" id="CHEBI:15378"/>
        <dbReference type="ChEBI" id="CHEBI:30616"/>
        <dbReference type="ChEBI" id="CHEBI:43474"/>
        <dbReference type="ChEBI" id="CHEBI:456216"/>
        <dbReference type="EC" id="7.1.2.2"/>
    </reaction>
</comment>
<sequence>MAAKGKVKGVIANLVIVEATEAISQNEICYIAVGDRRLMAEVIKVIGTNVYVQVFESTRGMRVGDQVEFAGHLLEVTLGPGILSKNYDGLQNDLDKMHGVFLKRGEYTFPLDEDKLWDFKPLAKAGDPVEAGSWLGEVDENYQPHKIMVPFVFEGSYTVKKVAEAGQYTISDQIAVLTDKDGQEIPVTMMQKWPVKRAIKAYREKPRPFKLLETGVRTIDTVNPIAEGGTGFIPGPFGTGKTVLQHAISKQAEADIVIIAACGERANEVVEIFTEFPELDDPHTGRKLMERTTIIANTSNMPVAAREASVYTAMTLAEYYRAMGLRVLLMADSTSRWAQALREMSNRLEELPGPDAFPMDLSAVIANFYARAGYVYLNNGATGSITFIGTVSPAGGNLKEPVTESTKKAARCFFALQQSRADGKRYPAINPIDSYSKYLEYPEFQDYIAQRVDGEWVGKVNELKRMLQRGLEVSEQMNILGDDGVPLDYHFTFWKAEVIDFVILQQDAFDKIDAVTPLERQEYMVNKVLEICHSDFAFDSFTEVGPYFKRVIHLLRQMNYSEFQSEKFNDYEQELREIVFEAVN</sequence>
<keyword evidence="12" id="KW-0066">ATP synthesis</keyword>
<dbReference type="Gene3D" id="2.40.50.100">
    <property type="match status" value="1"/>
</dbReference>
<comment type="function">
    <text evidence="11 12">Produces ATP from ADP in the presence of a proton gradient across the membrane. The V-type alpha chain is a catalytic subunit.</text>
</comment>
<dbReference type="GO" id="GO:0042777">
    <property type="term" value="P:proton motive force-driven plasma membrane ATP synthesis"/>
    <property type="evidence" value="ECO:0007669"/>
    <property type="project" value="UniProtKB-UniRule"/>
</dbReference>
<dbReference type="InterPro" id="IPR055190">
    <property type="entry name" value="ATP-synt_VA_C"/>
</dbReference>
<comment type="caution">
    <text evidence="17">The sequence shown here is derived from an EMBL/GenBank/DDBJ whole genome shotgun (WGS) entry which is preliminary data.</text>
</comment>
<dbReference type="RefSeq" id="WP_107822649.1">
    <property type="nucleotide sequence ID" value="NZ_OY782574.1"/>
</dbReference>
<organism evidence="17 18">
    <name type="scientific">Mangrovibacterium marinum</name>
    <dbReference type="NCBI Taxonomy" id="1639118"/>
    <lineage>
        <taxon>Bacteria</taxon>
        <taxon>Pseudomonadati</taxon>
        <taxon>Bacteroidota</taxon>
        <taxon>Bacteroidia</taxon>
        <taxon>Marinilabiliales</taxon>
        <taxon>Prolixibacteraceae</taxon>
        <taxon>Mangrovibacterium</taxon>
    </lineage>
</organism>
<dbReference type="InterPro" id="IPR027417">
    <property type="entry name" value="P-loop_NTPase"/>
</dbReference>
<evidence type="ECO:0000256" key="7">
    <source>
        <dbReference type="ARBA" id="ARBA00022967"/>
    </source>
</evidence>
<dbReference type="InterPro" id="IPR020003">
    <property type="entry name" value="ATPase_a/bsu_AS"/>
</dbReference>
<dbReference type="GO" id="GO:0005524">
    <property type="term" value="F:ATP binding"/>
    <property type="evidence" value="ECO:0007669"/>
    <property type="project" value="UniProtKB-UniRule"/>
</dbReference>
<evidence type="ECO:0000256" key="4">
    <source>
        <dbReference type="ARBA" id="ARBA00022448"/>
    </source>
</evidence>
<reference evidence="17 18" key="1">
    <citation type="submission" date="2018-04" db="EMBL/GenBank/DDBJ databases">
        <title>Genomic Encyclopedia of Archaeal and Bacterial Type Strains, Phase II (KMG-II): from individual species to whole genera.</title>
        <authorList>
            <person name="Goeker M."/>
        </authorList>
    </citation>
    <scope>NUCLEOTIDE SEQUENCE [LARGE SCALE GENOMIC DNA]</scope>
    <source>
        <strain evidence="17 18">DSM 28823</strain>
    </source>
</reference>
<dbReference type="InterPro" id="IPR000194">
    <property type="entry name" value="ATPase_F1/V1/A1_a/bsu_nucl-bd"/>
</dbReference>
<dbReference type="SUPFAM" id="SSF47917">
    <property type="entry name" value="C-terminal domain of alpha and beta subunits of F1 ATP synthase"/>
    <property type="match status" value="1"/>
</dbReference>
<evidence type="ECO:0000259" key="14">
    <source>
        <dbReference type="Pfam" id="PF02874"/>
    </source>
</evidence>
<dbReference type="InterPro" id="IPR031686">
    <property type="entry name" value="ATP-synth_a_Xtn"/>
</dbReference>
<evidence type="ECO:0000256" key="1">
    <source>
        <dbReference type="ARBA" id="ARBA00008936"/>
    </source>
</evidence>
<dbReference type="PANTHER" id="PTHR43607:SF1">
    <property type="entry name" value="H(+)-TRANSPORTING TWO-SECTOR ATPASE"/>
    <property type="match status" value="1"/>
</dbReference>
<dbReference type="Gene3D" id="1.10.1140.10">
    <property type="entry name" value="Bovine Mitochondrial F1-atpase, Atp Synthase Beta Chain, Chain D, domain 3"/>
    <property type="match status" value="1"/>
</dbReference>
<dbReference type="FunFam" id="3.40.50.300:FF:000675">
    <property type="entry name" value="V-type ATP synthase alpha chain"/>
    <property type="match status" value="1"/>
</dbReference>
<evidence type="ECO:0000256" key="3">
    <source>
        <dbReference type="ARBA" id="ARBA00018003"/>
    </source>
</evidence>
<keyword evidence="8 12" id="KW-0406">Ion transport</keyword>
<proteinExistence type="inferred from homology"/>
<accession>A0A2T5C0S2</accession>
<evidence type="ECO:0000259" key="16">
    <source>
        <dbReference type="Pfam" id="PF22919"/>
    </source>
</evidence>
<dbReference type="EC" id="7.1.2.2" evidence="2 12"/>
<keyword evidence="7 12" id="KW-1278">Translocase</keyword>
<dbReference type="CDD" id="cd01134">
    <property type="entry name" value="V_A-ATPase_A"/>
    <property type="match status" value="1"/>
</dbReference>
<evidence type="ECO:0000256" key="6">
    <source>
        <dbReference type="ARBA" id="ARBA00022840"/>
    </source>
</evidence>
<dbReference type="InterPro" id="IPR022878">
    <property type="entry name" value="V-ATPase_asu"/>
</dbReference>
<gene>
    <name evidence="12" type="primary">atpA</name>
    <name evidence="17" type="ORF">C8N47_11092</name>
</gene>
<dbReference type="InterPro" id="IPR004100">
    <property type="entry name" value="ATPase_F1/V1/A1_a/bsu_N"/>
</dbReference>
<keyword evidence="4 12" id="KW-0813">Transport</keyword>
<dbReference type="PANTHER" id="PTHR43607">
    <property type="entry name" value="V-TYPE PROTON ATPASE CATALYTIC SUBUNIT A"/>
    <property type="match status" value="1"/>
</dbReference>
<dbReference type="Pfam" id="PF22919">
    <property type="entry name" value="ATP-synt_VA_C"/>
    <property type="match status" value="1"/>
</dbReference>
<evidence type="ECO:0000256" key="8">
    <source>
        <dbReference type="ARBA" id="ARBA00023065"/>
    </source>
</evidence>